<name>A0ABX0FBE5_9BACL</name>
<dbReference type="EMBL" id="JAAFGS010000004">
    <property type="protein sequence ID" value="NGZ76571.1"/>
    <property type="molecule type" value="Genomic_DNA"/>
</dbReference>
<gene>
    <name evidence="1" type="ORF">GYN08_14680</name>
</gene>
<sequence length="394" mass="44753">MNLQHLYAERLNFKFDLGLPHRDMGAFEYASCDDGSIELFPVGGDGDFFANWMTELWPPDPRYGDPGDRRPILHRTFPQLGVYDEQVLNFLLYTLNATLSLPPLSPYHAMNERMKQYAFFRLARLSALSPENAERKDSLRDFLFWFYLYAHPVNGDTLEAFSFRGASASGQAELIHTESGVSVRDYFRAYHDYYAERHEAFEERLTLGPEEIRACGNLTLLLLDALEGRPSTETDMPMLPTLPGHPELDAAISLIHSPGGLLSEYTRGRSAVFEVMGRLFETSPSTDDMVKETSSIANDGAAPARSSYHDYIAGMLLDDYICCVLHVDFDEIFRLIAHFEPAPALRTKIVSSLFADTIFLQKRLRQQGIDLVSDYPEVTACFDENARRMWGVQR</sequence>
<dbReference type="Proteomes" id="UP000800303">
    <property type="component" value="Unassembled WGS sequence"/>
</dbReference>
<accession>A0ABX0FBE5</accession>
<proteinExistence type="predicted"/>
<evidence type="ECO:0000313" key="2">
    <source>
        <dbReference type="Proteomes" id="UP000800303"/>
    </source>
</evidence>
<reference evidence="1 2" key="1">
    <citation type="submission" date="2020-01" db="EMBL/GenBank/DDBJ databases">
        <title>Polyphasic characterisation and genomic insights into a novel alkali tolerant bacterium VR-M41.</title>
        <authorList>
            <person name="Vemuluri V.R."/>
        </authorList>
    </citation>
    <scope>NUCLEOTIDE SEQUENCE [LARGE SCALE GENOMIC DNA]</scope>
    <source>
        <strain evidence="1 2">VR-M41</strain>
    </source>
</reference>
<evidence type="ECO:0000313" key="1">
    <source>
        <dbReference type="EMBL" id="NGZ76571.1"/>
    </source>
</evidence>
<protein>
    <submittedName>
        <fullName evidence="1">Uncharacterized protein</fullName>
    </submittedName>
</protein>
<organism evidence="1 2">
    <name type="scientific">Saccharibacillus alkalitolerans</name>
    <dbReference type="NCBI Taxonomy" id="2705290"/>
    <lineage>
        <taxon>Bacteria</taxon>
        <taxon>Bacillati</taxon>
        <taxon>Bacillota</taxon>
        <taxon>Bacilli</taxon>
        <taxon>Bacillales</taxon>
        <taxon>Paenibacillaceae</taxon>
        <taxon>Saccharibacillus</taxon>
    </lineage>
</organism>
<dbReference type="RefSeq" id="WP_166275467.1">
    <property type="nucleotide sequence ID" value="NZ_JAAFGS010000004.1"/>
</dbReference>
<keyword evidence="2" id="KW-1185">Reference proteome</keyword>
<comment type="caution">
    <text evidence="1">The sequence shown here is derived from an EMBL/GenBank/DDBJ whole genome shotgun (WGS) entry which is preliminary data.</text>
</comment>